<sequence>MYDCRKNLYGEPEGKQEVLNLTDSFSQSCNYTFAALAEKLIQTDDQIIEMTAAKSLDS</sequence>
<evidence type="ECO:0000313" key="2">
    <source>
        <dbReference type="Proteomes" id="UP000464658"/>
    </source>
</evidence>
<reference evidence="1 2" key="1">
    <citation type="submission" date="2019-12" db="EMBL/GenBank/DDBJ databases">
        <title>Full genome sequence of a Bacillus safensis strain isolated from commercially available natto in Indonesia.</title>
        <authorList>
            <person name="Yoshida M."/>
            <person name="Uomi M."/>
            <person name="Waturangi D."/>
            <person name="Ekaputri J.J."/>
            <person name="Setiamarga D.H.E."/>
        </authorList>
    </citation>
    <scope>NUCLEOTIDE SEQUENCE [LARGE SCALE GENOMIC DNA]</scope>
    <source>
        <strain evidence="1 2">IDN1</strain>
    </source>
</reference>
<dbReference type="EMBL" id="AP021906">
    <property type="protein sequence ID" value="BBP91086.1"/>
    <property type="molecule type" value="Genomic_DNA"/>
</dbReference>
<evidence type="ECO:0000313" key="1">
    <source>
        <dbReference type="EMBL" id="BBP91086.1"/>
    </source>
</evidence>
<dbReference type="InterPro" id="IPR012338">
    <property type="entry name" value="Beta-lactam/transpept-like"/>
</dbReference>
<accession>A0A5S9MHH4</accession>
<name>A0A5S9MHH4_BACIA</name>
<dbReference type="AlphaFoldDB" id="A0A5S9MHH4"/>
<gene>
    <name evidence="1" type="ORF">BsIDN1_47040</name>
</gene>
<proteinExistence type="predicted"/>
<dbReference type="Proteomes" id="UP000464658">
    <property type="component" value="Chromosome"/>
</dbReference>
<dbReference type="Gene3D" id="3.40.710.10">
    <property type="entry name" value="DD-peptidase/beta-lactamase superfamily"/>
    <property type="match status" value="1"/>
</dbReference>
<organism evidence="1 2">
    <name type="scientific">Bacillus safensis</name>
    <dbReference type="NCBI Taxonomy" id="561879"/>
    <lineage>
        <taxon>Bacteria</taxon>
        <taxon>Bacillati</taxon>
        <taxon>Bacillota</taxon>
        <taxon>Bacilli</taxon>
        <taxon>Bacillales</taxon>
        <taxon>Bacillaceae</taxon>
        <taxon>Bacillus</taxon>
    </lineage>
</organism>
<protein>
    <submittedName>
        <fullName evidence="1">Uncharacterized protein</fullName>
    </submittedName>
</protein>